<gene>
    <name evidence="4" type="primary">hspX</name>
    <name evidence="4" type="ORF">GCM10010968_09940</name>
</gene>
<feature type="domain" description="SHSP" evidence="3">
    <location>
        <begin position="30"/>
        <end position="139"/>
    </location>
</feature>
<dbReference type="Pfam" id="PF00011">
    <property type="entry name" value="HSP20"/>
    <property type="match status" value="1"/>
</dbReference>
<protein>
    <submittedName>
        <fullName evidence="4">Alpha-crystallin</fullName>
    </submittedName>
</protein>
<keyword evidence="5" id="KW-1185">Reference proteome</keyword>
<dbReference type="Gene3D" id="2.60.40.790">
    <property type="match status" value="1"/>
</dbReference>
<sequence length="139" mass="14901">MTASAERRQPVFPTFTEWVDAVALLGGWDGRGPLPGIRVEELAEEGGLVVRAELPGLDAGRDIDVTVDRGVLTIHAERHPDAPPQRQGFRYGALARSVRLPQGADEAAIAATYADGMLTVRVPITARPSHPRHVPVVLG</sequence>
<comment type="caution">
    <text evidence="4">The sequence shown here is derived from an EMBL/GenBank/DDBJ whole genome shotgun (WGS) entry which is preliminary data.</text>
</comment>
<dbReference type="PANTHER" id="PTHR11527">
    <property type="entry name" value="HEAT-SHOCK PROTEIN 20 FAMILY MEMBER"/>
    <property type="match status" value="1"/>
</dbReference>
<dbReference type="CDD" id="cd06464">
    <property type="entry name" value="ACD_sHsps-like"/>
    <property type="match status" value="1"/>
</dbReference>
<comment type="similarity">
    <text evidence="1 2">Belongs to the small heat shock protein (HSP20) family.</text>
</comment>
<evidence type="ECO:0000313" key="5">
    <source>
        <dbReference type="Proteomes" id="UP000626982"/>
    </source>
</evidence>
<dbReference type="InterPro" id="IPR002068">
    <property type="entry name" value="A-crystallin/Hsp20_dom"/>
</dbReference>
<reference evidence="5" key="1">
    <citation type="journal article" date="2019" name="Int. J. Syst. Evol. Microbiol.">
        <title>The Global Catalogue of Microorganisms (GCM) 10K type strain sequencing project: providing services to taxonomists for standard genome sequencing and annotation.</title>
        <authorList>
            <consortium name="The Broad Institute Genomics Platform"/>
            <consortium name="The Broad Institute Genome Sequencing Center for Infectious Disease"/>
            <person name="Wu L."/>
            <person name="Ma J."/>
        </authorList>
    </citation>
    <scope>NUCLEOTIDE SEQUENCE [LARGE SCALE GENOMIC DNA]</scope>
    <source>
        <strain evidence="5">CGMCC 1.6960</strain>
    </source>
</reference>
<evidence type="ECO:0000259" key="3">
    <source>
        <dbReference type="PROSITE" id="PS01031"/>
    </source>
</evidence>
<evidence type="ECO:0000256" key="2">
    <source>
        <dbReference type="RuleBase" id="RU003616"/>
    </source>
</evidence>
<name>A0ABQ2KGN9_9MICO</name>
<accession>A0ABQ2KGN9</accession>
<evidence type="ECO:0000256" key="1">
    <source>
        <dbReference type="PROSITE-ProRule" id="PRU00285"/>
    </source>
</evidence>
<dbReference type="EMBL" id="BMLM01000001">
    <property type="protein sequence ID" value="GGN81287.1"/>
    <property type="molecule type" value="Genomic_DNA"/>
</dbReference>
<proteinExistence type="inferred from homology"/>
<dbReference type="PROSITE" id="PS01031">
    <property type="entry name" value="SHSP"/>
    <property type="match status" value="1"/>
</dbReference>
<dbReference type="SUPFAM" id="SSF49764">
    <property type="entry name" value="HSP20-like chaperones"/>
    <property type="match status" value="1"/>
</dbReference>
<evidence type="ECO:0000313" key="4">
    <source>
        <dbReference type="EMBL" id="GGN81287.1"/>
    </source>
</evidence>
<dbReference type="Proteomes" id="UP000626982">
    <property type="component" value="Unassembled WGS sequence"/>
</dbReference>
<organism evidence="4 5">
    <name type="scientific">Agrococcus terreus</name>
    <dbReference type="NCBI Taxonomy" id="574649"/>
    <lineage>
        <taxon>Bacteria</taxon>
        <taxon>Bacillati</taxon>
        <taxon>Actinomycetota</taxon>
        <taxon>Actinomycetes</taxon>
        <taxon>Micrococcales</taxon>
        <taxon>Microbacteriaceae</taxon>
        <taxon>Agrococcus</taxon>
    </lineage>
</organism>
<dbReference type="InterPro" id="IPR008978">
    <property type="entry name" value="HSP20-like_chaperone"/>
</dbReference>
<dbReference type="RefSeq" id="WP_188716677.1">
    <property type="nucleotide sequence ID" value="NZ_BAABBD010000006.1"/>
</dbReference>
<dbReference type="InterPro" id="IPR031107">
    <property type="entry name" value="Small_HSP"/>
</dbReference>